<keyword evidence="4 7" id="KW-0812">Transmembrane</keyword>
<protein>
    <recommendedName>
        <fullName evidence="8">ABC transmembrane type-1 domain-containing protein</fullName>
    </recommendedName>
</protein>
<keyword evidence="6 7" id="KW-0472">Membrane</keyword>
<keyword evidence="5 7" id="KW-1133">Transmembrane helix</keyword>
<comment type="similarity">
    <text evidence="7">Belongs to the binding-protein-dependent transport system permease family.</text>
</comment>
<evidence type="ECO:0000256" key="4">
    <source>
        <dbReference type="ARBA" id="ARBA00022692"/>
    </source>
</evidence>
<dbReference type="PANTHER" id="PTHR43005">
    <property type="entry name" value="BLR7065 PROTEIN"/>
    <property type="match status" value="1"/>
</dbReference>
<dbReference type="EMBL" id="CP010803">
    <property type="protein sequence ID" value="AJY44548.1"/>
    <property type="molecule type" value="Genomic_DNA"/>
</dbReference>
<dbReference type="KEGG" id="mey:TM49_00770"/>
<organism evidence="9 10">
    <name type="scientific">Martelella endophytica</name>
    <dbReference type="NCBI Taxonomy" id="1486262"/>
    <lineage>
        <taxon>Bacteria</taxon>
        <taxon>Pseudomonadati</taxon>
        <taxon>Pseudomonadota</taxon>
        <taxon>Alphaproteobacteria</taxon>
        <taxon>Hyphomicrobiales</taxon>
        <taxon>Aurantimonadaceae</taxon>
        <taxon>Martelella</taxon>
    </lineage>
</organism>
<feature type="transmembrane region" description="Helical" evidence="7">
    <location>
        <begin position="286"/>
        <end position="306"/>
    </location>
</feature>
<sequence length="312" mass="34497">MSISSGTEDGSHGGTRLNFYRRQQILSYSLILPAALGVLTLILYPLYQVVDISLREGRVMNFARIHDLPLGFGNYVRVLTDPQFWNSVLVSVIYVGGSIAISYAIGLGIALLLNERLPGNRILRTIVLIPWAVPGIVLGIMFLWILDSSYGVFNAMLRDLGILSADFPWFVDRRTALISVMVPTIWKSYPMITLTVLAALQSIPRELYEAANVDGATHIQKFRFITWAGIRGPSMLVLMISALGIFRDVDIVFGTTGGGPAHATETMSLYVYREAFNYFRMGTATAVGTVMIIVALMIGAIFTIFAQRSKFK</sequence>
<dbReference type="OrthoDB" id="9782326at2"/>
<gene>
    <name evidence="9" type="ORF">TM49_00770</name>
</gene>
<dbReference type="PANTHER" id="PTHR43005:SF1">
    <property type="entry name" value="SPERMIDINE_PUTRESCINE TRANSPORT SYSTEM PERMEASE PROTEIN"/>
    <property type="match status" value="1"/>
</dbReference>
<evidence type="ECO:0000256" key="6">
    <source>
        <dbReference type="ARBA" id="ARBA00023136"/>
    </source>
</evidence>
<dbReference type="Proteomes" id="UP000032611">
    <property type="component" value="Chromosome"/>
</dbReference>
<name>A0A0D5LMK4_MAREN</name>
<keyword evidence="10" id="KW-1185">Reference proteome</keyword>
<evidence type="ECO:0000256" key="3">
    <source>
        <dbReference type="ARBA" id="ARBA00022475"/>
    </source>
</evidence>
<feature type="transmembrane region" description="Helical" evidence="7">
    <location>
        <begin position="176"/>
        <end position="203"/>
    </location>
</feature>
<evidence type="ECO:0000256" key="2">
    <source>
        <dbReference type="ARBA" id="ARBA00022448"/>
    </source>
</evidence>
<reference evidence="9 10" key="1">
    <citation type="journal article" date="2015" name="Genome Announc.">
        <title>Complete genome sequence of Martelella endophytica YC6887, which has antifungal activity associated with a halophyte.</title>
        <authorList>
            <person name="Khan A."/>
            <person name="Khan H."/>
            <person name="Chung E.J."/>
            <person name="Hossain M.T."/>
            <person name="Chung Y.R."/>
        </authorList>
    </citation>
    <scope>NUCLEOTIDE SEQUENCE [LARGE SCALE GENOMIC DNA]</scope>
    <source>
        <strain evidence="9">YC6887</strain>
    </source>
</reference>
<proteinExistence type="inferred from homology"/>
<evidence type="ECO:0000313" key="10">
    <source>
        <dbReference type="Proteomes" id="UP000032611"/>
    </source>
</evidence>
<dbReference type="PROSITE" id="PS50928">
    <property type="entry name" value="ABC_TM1"/>
    <property type="match status" value="1"/>
</dbReference>
<dbReference type="GO" id="GO:0055085">
    <property type="term" value="P:transmembrane transport"/>
    <property type="evidence" value="ECO:0007669"/>
    <property type="project" value="InterPro"/>
</dbReference>
<dbReference type="STRING" id="1486262.TM49_00770"/>
<feature type="transmembrane region" description="Helical" evidence="7">
    <location>
        <begin position="224"/>
        <end position="246"/>
    </location>
</feature>
<evidence type="ECO:0000259" key="8">
    <source>
        <dbReference type="PROSITE" id="PS50928"/>
    </source>
</evidence>
<dbReference type="AlphaFoldDB" id="A0A0D5LMK4"/>
<dbReference type="Gene3D" id="1.10.3720.10">
    <property type="entry name" value="MetI-like"/>
    <property type="match status" value="1"/>
</dbReference>
<dbReference type="InterPro" id="IPR000515">
    <property type="entry name" value="MetI-like"/>
</dbReference>
<dbReference type="CDD" id="cd06261">
    <property type="entry name" value="TM_PBP2"/>
    <property type="match status" value="1"/>
</dbReference>
<keyword evidence="2 7" id="KW-0813">Transport</keyword>
<dbReference type="HOGENOM" id="CLU_016047_0_3_5"/>
<evidence type="ECO:0000256" key="5">
    <source>
        <dbReference type="ARBA" id="ARBA00022989"/>
    </source>
</evidence>
<feature type="transmembrane region" description="Helical" evidence="7">
    <location>
        <begin position="88"/>
        <end position="113"/>
    </location>
</feature>
<feature type="domain" description="ABC transmembrane type-1" evidence="8">
    <location>
        <begin position="88"/>
        <end position="302"/>
    </location>
</feature>
<feature type="transmembrane region" description="Helical" evidence="7">
    <location>
        <begin position="125"/>
        <end position="146"/>
    </location>
</feature>
<evidence type="ECO:0000313" key="9">
    <source>
        <dbReference type="EMBL" id="AJY44548.1"/>
    </source>
</evidence>
<dbReference type="SUPFAM" id="SSF161098">
    <property type="entry name" value="MetI-like"/>
    <property type="match status" value="1"/>
</dbReference>
<dbReference type="InterPro" id="IPR035906">
    <property type="entry name" value="MetI-like_sf"/>
</dbReference>
<keyword evidence="3" id="KW-1003">Cell membrane</keyword>
<dbReference type="RefSeq" id="WP_045679119.1">
    <property type="nucleotide sequence ID" value="NZ_CP010803.1"/>
</dbReference>
<evidence type="ECO:0000256" key="7">
    <source>
        <dbReference type="RuleBase" id="RU363032"/>
    </source>
</evidence>
<accession>A0A0D5LMK4</accession>
<dbReference type="GO" id="GO:0005886">
    <property type="term" value="C:plasma membrane"/>
    <property type="evidence" value="ECO:0007669"/>
    <property type="project" value="UniProtKB-SubCell"/>
</dbReference>
<dbReference type="Pfam" id="PF00528">
    <property type="entry name" value="BPD_transp_1"/>
    <property type="match status" value="1"/>
</dbReference>
<feature type="transmembrane region" description="Helical" evidence="7">
    <location>
        <begin position="25"/>
        <end position="47"/>
    </location>
</feature>
<comment type="subcellular location">
    <subcellularLocation>
        <location evidence="1 7">Cell membrane</location>
        <topology evidence="1 7">Multi-pass membrane protein</topology>
    </subcellularLocation>
</comment>
<dbReference type="PATRIC" id="fig|1486262.3.peg.160"/>
<evidence type="ECO:0000256" key="1">
    <source>
        <dbReference type="ARBA" id="ARBA00004651"/>
    </source>
</evidence>